<dbReference type="Proteomes" id="UP000013858">
    <property type="component" value="Unassembled WGS sequence"/>
</dbReference>
<sequence length="125" mass="14397">MVGNLREDNSTKNKSKEQETDKALEQGMNKPSYKTNTNIDCEEIAEDLVEINRNGKVYNITSKDGGQVSIPEYGQIEQFDYHFVYSYNNMIYDPRYSSVPVSKDMYFKEINSLNSQGINVFEAKL</sequence>
<evidence type="ECO:0000313" key="4">
    <source>
        <dbReference type="Proteomes" id="UP000013858"/>
    </source>
</evidence>
<dbReference type="Proteomes" id="UP000014197">
    <property type="component" value="Unassembled WGS sequence"/>
</dbReference>
<dbReference type="EMBL" id="ASVY01000002">
    <property type="protein sequence ID" value="EOT62774.1"/>
    <property type="molecule type" value="Genomic_DNA"/>
</dbReference>
<dbReference type="RefSeq" id="WP_010760848.1">
    <property type="nucleotide sequence ID" value="NZ_KB946315.1"/>
</dbReference>
<organism evidence="2 4">
    <name type="scientific">Enterococcus haemoperoxidus ATCC BAA-382</name>
    <dbReference type="NCBI Taxonomy" id="1158608"/>
    <lineage>
        <taxon>Bacteria</taxon>
        <taxon>Bacillati</taxon>
        <taxon>Bacillota</taxon>
        <taxon>Bacilli</taxon>
        <taxon>Lactobacillales</taxon>
        <taxon>Enterococcaceae</taxon>
        <taxon>Enterococcus</taxon>
    </lineage>
</organism>
<reference evidence="3 5" key="2">
    <citation type="submission" date="2013-03" db="EMBL/GenBank/DDBJ databases">
        <title>The Genome Sequence of Enterococcus haemoperoxidus BAA-382 (PacBio/Illumina hybrid assembly).</title>
        <authorList>
            <consortium name="The Broad Institute Genomics Platform"/>
            <consortium name="The Broad Institute Genome Sequencing Center for Infectious Disease"/>
            <person name="Earl A."/>
            <person name="Russ C."/>
            <person name="Gilmore M."/>
            <person name="Surin D."/>
            <person name="Walker B."/>
            <person name="Young S."/>
            <person name="Zeng Q."/>
            <person name="Gargeya S."/>
            <person name="Fitzgerald M."/>
            <person name="Haas B."/>
            <person name="Abouelleil A."/>
            <person name="Allen A.W."/>
            <person name="Alvarado L."/>
            <person name="Arachchi H.M."/>
            <person name="Berlin A.M."/>
            <person name="Chapman S.B."/>
            <person name="Gainer-Dewar J."/>
            <person name="Goldberg J."/>
            <person name="Griggs A."/>
            <person name="Gujja S."/>
            <person name="Hansen M."/>
            <person name="Howarth C."/>
            <person name="Imamovic A."/>
            <person name="Ireland A."/>
            <person name="Larimer J."/>
            <person name="McCowan C."/>
            <person name="Murphy C."/>
            <person name="Pearson M."/>
            <person name="Poon T.W."/>
            <person name="Priest M."/>
            <person name="Roberts A."/>
            <person name="Saif S."/>
            <person name="Shea T."/>
            <person name="Sisk P."/>
            <person name="Sykes S."/>
            <person name="Wortman J."/>
            <person name="Nusbaum C."/>
            <person name="Birren B."/>
        </authorList>
    </citation>
    <scope>NUCLEOTIDE SEQUENCE [LARGE SCALE GENOMIC DNA]</scope>
    <source>
        <strain evidence="3 5">ATCC BAA-382</strain>
    </source>
</reference>
<comment type="caution">
    <text evidence="2">The sequence shown here is derived from an EMBL/GenBank/DDBJ whole genome shotgun (WGS) entry which is preliminary data.</text>
</comment>
<dbReference type="OrthoDB" id="95423at2"/>
<keyword evidence="5" id="KW-1185">Reference proteome</keyword>
<feature type="compositionally biased region" description="Basic and acidic residues" evidence="1">
    <location>
        <begin position="1"/>
        <end position="24"/>
    </location>
</feature>
<dbReference type="AlphaFoldDB" id="R2T3C6"/>
<protein>
    <submittedName>
        <fullName evidence="2">Uncharacterized protein</fullName>
    </submittedName>
</protein>
<name>R2T3C6_9ENTE</name>
<dbReference type="PATRIC" id="fig|1158608.3.peg.616"/>
<gene>
    <name evidence="3" type="ORF">I583_01775</name>
    <name evidence="2" type="ORF">UAW_00638</name>
</gene>
<feature type="region of interest" description="Disordered" evidence="1">
    <location>
        <begin position="1"/>
        <end position="35"/>
    </location>
</feature>
<evidence type="ECO:0000313" key="5">
    <source>
        <dbReference type="Proteomes" id="UP000014197"/>
    </source>
</evidence>
<evidence type="ECO:0000256" key="1">
    <source>
        <dbReference type="SAM" id="MobiDB-lite"/>
    </source>
</evidence>
<accession>R2T3C6</accession>
<evidence type="ECO:0000313" key="2">
    <source>
        <dbReference type="EMBL" id="EOH99486.1"/>
    </source>
</evidence>
<proteinExistence type="predicted"/>
<reference evidence="2 4" key="1">
    <citation type="submission" date="2013-02" db="EMBL/GenBank/DDBJ databases">
        <title>The Genome Sequence of Enterococcus haemoperoxidus BAA-382.</title>
        <authorList>
            <consortium name="The Broad Institute Genome Sequencing Platform"/>
            <consortium name="The Broad Institute Genome Sequencing Center for Infectious Disease"/>
            <person name="Earl A.M."/>
            <person name="Gilmore M.S."/>
            <person name="Lebreton F."/>
            <person name="Walker B."/>
            <person name="Young S.K."/>
            <person name="Zeng Q."/>
            <person name="Gargeya S."/>
            <person name="Fitzgerald M."/>
            <person name="Haas B."/>
            <person name="Abouelleil A."/>
            <person name="Alvarado L."/>
            <person name="Arachchi H.M."/>
            <person name="Berlin A.M."/>
            <person name="Chapman S.B."/>
            <person name="Dewar J."/>
            <person name="Goldberg J."/>
            <person name="Griggs A."/>
            <person name="Gujja S."/>
            <person name="Hansen M."/>
            <person name="Howarth C."/>
            <person name="Imamovic A."/>
            <person name="Larimer J."/>
            <person name="McCowan C."/>
            <person name="Murphy C."/>
            <person name="Neiman D."/>
            <person name="Pearson M."/>
            <person name="Priest M."/>
            <person name="Roberts A."/>
            <person name="Saif S."/>
            <person name="Shea T."/>
            <person name="Sisk P."/>
            <person name="Sykes S."/>
            <person name="Wortman J."/>
            <person name="Nusbaum C."/>
            <person name="Birren B."/>
        </authorList>
    </citation>
    <scope>NUCLEOTIDE SEQUENCE [LARGE SCALE GENOMIC DNA]</scope>
    <source>
        <strain evidence="2 4">ATCC BAA-382</strain>
    </source>
</reference>
<evidence type="ECO:0000313" key="3">
    <source>
        <dbReference type="EMBL" id="EOT62774.1"/>
    </source>
</evidence>
<dbReference type="STRING" id="155618.RV06_GL002280"/>
<dbReference type="EMBL" id="AJAR01000010">
    <property type="protein sequence ID" value="EOH99486.1"/>
    <property type="molecule type" value="Genomic_DNA"/>
</dbReference>